<accession>A0ABN8JTM3</accession>
<evidence type="ECO:0000313" key="1">
    <source>
        <dbReference type="EMBL" id="CAH2400662.1"/>
    </source>
</evidence>
<comment type="caution">
    <text evidence="1">The sequence shown here is derived from an EMBL/GenBank/DDBJ whole genome shotgun (WGS) entry which is preliminary data.</text>
</comment>
<protein>
    <submittedName>
        <fullName evidence="1">Uncharacterized protein</fullName>
    </submittedName>
</protein>
<sequence length="42" mass="4273">MTTFAAALVAATAGSAAAEAPFEGTRQQLFEAIVKYPDDVAA</sequence>
<proteinExistence type="predicted"/>
<evidence type="ECO:0000313" key="2">
    <source>
        <dbReference type="Proteomes" id="UP001153050"/>
    </source>
</evidence>
<gene>
    <name evidence="1" type="ORF">MES5069_260040</name>
</gene>
<reference evidence="1 2" key="1">
    <citation type="submission" date="2022-03" db="EMBL/GenBank/DDBJ databases">
        <authorList>
            <person name="Brunel B."/>
        </authorList>
    </citation>
    <scope>NUCLEOTIDE SEQUENCE [LARGE SCALE GENOMIC DNA]</scope>
    <source>
        <strain evidence="1">STM5069sample</strain>
    </source>
</reference>
<organism evidence="1 2">
    <name type="scientific">Mesorhizobium escarrei</name>
    <dbReference type="NCBI Taxonomy" id="666018"/>
    <lineage>
        <taxon>Bacteria</taxon>
        <taxon>Pseudomonadati</taxon>
        <taxon>Pseudomonadota</taxon>
        <taxon>Alphaproteobacteria</taxon>
        <taxon>Hyphomicrobiales</taxon>
        <taxon>Phyllobacteriaceae</taxon>
        <taxon>Mesorhizobium</taxon>
    </lineage>
</organism>
<dbReference type="EMBL" id="CAKXZT010000120">
    <property type="protein sequence ID" value="CAH2400662.1"/>
    <property type="molecule type" value="Genomic_DNA"/>
</dbReference>
<dbReference type="Proteomes" id="UP001153050">
    <property type="component" value="Unassembled WGS sequence"/>
</dbReference>
<name>A0ABN8JTM3_9HYPH</name>
<keyword evidence="2" id="KW-1185">Reference proteome</keyword>